<keyword evidence="3" id="KW-1185">Reference proteome</keyword>
<dbReference type="EMBL" id="CAJVPP010004421">
    <property type="protein sequence ID" value="CAG8649509.1"/>
    <property type="molecule type" value="Genomic_DNA"/>
</dbReference>
<keyword evidence="1" id="KW-0812">Transmembrane</keyword>
<name>A0A9N9H549_FUNMO</name>
<evidence type="ECO:0000256" key="1">
    <source>
        <dbReference type="SAM" id="Phobius"/>
    </source>
</evidence>
<evidence type="ECO:0000313" key="3">
    <source>
        <dbReference type="Proteomes" id="UP000789375"/>
    </source>
</evidence>
<dbReference type="Proteomes" id="UP000789375">
    <property type="component" value="Unassembled WGS sequence"/>
</dbReference>
<dbReference type="AlphaFoldDB" id="A0A9N9H549"/>
<sequence>MNQMRDKNASFTINVLNGQSATLLIPKSPPGKSQYTKLYLKLNLDRSAFYDLIDRYAPKIGLYIILCVARSTLSVIILITKTYPRIIKAKRRHKIVNTYSANNKRLGQNKNLMPNSKYQEYNSDDQINSSVIEPEVISNINITKEIEPISIKRIEYTFLDEVDSITEINKTKNTKLQVKSASAKRVKRMSVSDDHNEVKKDTKSQVKLVSVKRVKRISVSDDNTELVTHNEIEKHILPHNIFS</sequence>
<gene>
    <name evidence="2" type="ORF">FMOSSE_LOCUS11404</name>
</gene>
<keyword evidence="1" id="KW-0472">Membrane</keyword>
<accession>A0A9N9H549</accession>
<reference evidence="2" key="1">
    <citation type="submission" date="2021-06" db="EMBL/GenBank/DDBJ databases">
        <authorList>
            <person name="Kallberg Y."/>
            <person name="Tangrot J."/>
            <person name="Rosling A."/>
        </authorList>
    </citation>
    <scope>NUCLEOTIDE SEQUENCE</scope>
    <source>
        <strain evidence="2">87-6 pot B 2015</strain>
    </source>
</reference>
<organism evidence="2 3">
    <name type="scientific">Funneliformis mosseae</name>
    <name type="common">Endomycorrhizal fungus</name>
    <name type="synonym">Glomus mosseae</name>
    <dbReference type="NCBI Taxonomy" id="27381"/>
    <lineage>
        <taxon>Eukaryota</taxon>
        <taxon>Fungi</taxon>
        <taxon>Fungi incertae sedis</taxon>
        <taxon>Mucoromycota</taxon>
        <taxon>Glomeromycotina</taxon>
        <taxon>Glomeromycetes</taxon>
        <taxon>Glomerales</taxon>
        <taxon>Glomeraceae</taxon>
        <taxon>Funneliformis</taxon>
    </lineage>
</organism>
<comment type="caution">
    <text evidence="2">The sequence shown here is derived from an EMBL/GenBank/DDBJ whole genome shotgun (WGS) entry which is preliminary data.</text>
</comment>
<evidence type="ECO:0000313" key="2">
    <source>
        <dbReference type="EMBL" id="CAG8649509.1"/>
    </source>
</evidence>
<proteinExistence type="predicted"/>
<protein>
    <submittedName>
        <fullName evidence="2">13517_t:CDS:1</fullName>
    </submittedName>
</protein>
<keyword evidence="1" id="KW-1133">Transmembrane helix</keyword>
<feature type="transmembrane region" description="Helical" evidence="1">
    <location>
        <begin position="60"/>
        <end position="83"/>
    </location>
</feature>